<gene>
    <name evidence="4" type="ORF">GGQ61_000746</name>
</gene>
<evidence type="ECO:0000256" key="2">
    <source>
        <dbReference type="SAM" id="SignalP"/>
    </source>
</evidence>
<dbReference type="AlphaFoldDB" id="A0A839ZWA0"/>
<dbReference type="SUPFAM" id="SSF53850">
    <property type="entry name" value="Periplasmic binding protein-like II"/>
    <property type="match status" value="1"/>
</dbReference>
<dbReference type="EMBL" id="JACIDK010000001">
    <property type="protein sequence ID" value="MBB3890049.1"/>
    <property type="molecule type" value="Genomic_DNA"/>
</dbReference>
<keyword evidence="5" id="KW-1185">Reference proteome</keyword>
<keyword evidence="1 2" id="KW-0732">Signal</keyword>
<dbReference type="PANTHER" id="PTHR30570:SF1">
    <property type="entry name" value="PHOSPHATE-BINDING PROTEIN PSTS"/>
    <property type="match status" value="1"/>
</dbReference>
<reference evidence="4 5" key="1">
    <citation type="submission" date="2020-08" db="EMBL/GenBank/DDBJ databases">
        <title>Genomic Encyclopedia of Type Strains, Phase IV (KMG-IV): sequencing the most valuable type-strain genomes for metagenomic binning, comparative biology and taxonomic classification.</title>
        <authorList>
            <person name="Goeker M."/>
        </authorList>
    </citation>
    <scope>NUCLEOTIDE SEQUENCE [LARGE SCALE GENOMIC DNA]</scope>
    <source>
        <strain evidence="4 5">DSM 21793</strain>
    </source>
</reference>
<evidence type="ECO:0000313" key="4">
    <source>
        <dbReference type="EMBL" id="MBB3890049.1"/>
    </source>
</evidence>
<comment type="caution">
    <text evidence="4">The sequence shown here is derived from an EMBL/GenBank/DDBJ whole genome shotgun (WGS) entry which is preliminary data.</text>
</comment>
<name>A0A839ZWA0_9CAUL</name>
<dbReference type="Proteomes" id="UP000530564">
    <property type="component" value="Unassembled WGS sequence"/>
</dbReference>
<organism evidence="4 5">
    <name type="scientific">Phenylobacterium haematophilum</name>
    <dbReference type="NCBI Taxonomy" id="98513"/>
    <lineage>
        <taxon>Bacteria</taxon>
        <taxon>Pseudomonadati</taxon>
        <taxon>Pseudomonadota</taxon>
        <taxon>Alphaproteobacteria</taxon>
        <taxon>Caulobacterales</taxon>
        <taxon>Caulobacteraceae</taxon>
        <taxon>Phenylobacterium</taxon>
    </lineage>
</organism>
<evidence type="ECO:0000259" key="3">
    <source>
        <dbReference type="Pfam" id="PF12849"/>
    </source>
</evidence>
<feature type="chain" id="PRO_5032285902" evidence="2">
    <location>
        <begin position="22"/>
        <end position="359"/>
    </location>
</feature>
<dbReference type="InterPro" id="IPR024370">
    <property type="entry name" value="PBP_domain"/>
</dbReference>
<dbReference type="PANTHER" id="PTHR30570">
    <property type="entry name" value="PERIPLASMIC PHOSPHATE BINDING COMPONENT OF PHOSPHATE ABC TRANSPORTER"/>
    <property type="match status" value="1"/>
</dbReference>
<feature type="domain" description="PBP" evidence="3">
    <location>
        <begin position="32"/>
        <end position="319"/>
    </location>
</feature>
<proteinExistence type="predicted"/>
<dbReference type="Pfam" id="PF12849">
    <property type="entry name" value="PBP_like_2"/>
    <property type="match status" value="1"/>
</dbReference>
<sequence length="359" mass="37380">MKTFAYLAVAAVALSACGQQAPKGGAEKAAGPSASGRDQVWAAGSSTVFPFATRVAENVAKTTGGRPAKVESLGTGGGFKLFCSGTGAGFPDIANASRPIKKSEFEQCAANGVTDIVEIKIGYDGIVIANAKSGPTYNFKIDQVYRGLAAELPQGEGFAKNAAKSWKDVDAGLPAQAILVYGPPPTSGTRDAFVELGLEKGARKLPALEALREKDEDAFKAKAHTIRSDGAWVDAGENDNAIVQTLTKTPNAIGVFGYSFLENNLDTVKAATVDGVAPTFETISNGTYPVSRSLYVYVKKANIGVIPGLREYVNAFVSDAATGKGGYLQQRGLIPLGAEEHAAQKVSVTELKTIGAPEK</sequence>
<dbReference type="RefSeq" id="WP_183769922.1">
    <property type="nucleotide sequence ID" value="NZ_JACIDK010000001.1"/>
</dbReference>
<evidence type="ECO:0000313" key="5">
    <source>
        <dbReference type="Proteomes" id="UP000530564"/>
    </source>
</evidence>
<feature type="signal peptide" evidence="2">
    <location>
        <begin position="1"/>
        <end position="21"/>
    </location>
</feature>
<accession>A0A839ZWA0</accession>
<dbReference type="Gene3D" id="3.40.190.10">
    <property type="entry name" value="Periplasmic binding protein-like II"/>
    <property type="match status" value="2"/>
</dbReference>
<protein>
    <submittedName>
        <fullName evidence="4">Phosphate transport system substrate-binding protein</fullName>
    </submittedName>
</protein>
<dbReference type="InterPro" id="IPR050811">
    <property type="entry name" value="Phosphate_ABC_transporter"/>
</dbReference>
<dbReference type="PROSITE" id="PS51257">
    <property type="entry name" value="PROKAR_LIPOPROTEIN"/>
    <property type="match status" value="1"/>
</dbReference>
<evidence type="ECO:0000256" key="1">
    <source>
        <dbReference type="ARBA" id="ARBA00022729"/>
    </source>
</evidence>